<accession>A0A543CPB1</accession>
<dbReference type="AlphaFoldDB" id="A0A543CPB1"/>
<evidence type="ECO:0000256" key="2">
    <source>
        <dbReference type="ARBA" id="ARBA00023125"/>
    </source>
</evidence>
<dbReference type="InterPro" id="IPR009057">
    <property type="entry name" value="Homeodomain-like_sf"/>
</dbReference>
<dbReference type="EMBL" id="VFOZ01000001">
    <property type="protein sequence ID" value="TQL98923.1"/>
    <property type="molecule type" value="Genomic_DNA"/>
</dbReference>
<keyword evidence="3" id="KW-0804">Transcription</keyword>
<name>A0A543CPB1_9ACTN</name>
<dbReference type="InterPro" id="IPR011075">
    <property type="entry name" value="TetR_C"/>
</dbReference>
<dbReference type="Proteomes" id="UP000316096">
    <property type="component" value="Unassembled WGS sequence"/>
</dbReference>
<evidence type="ECO:0000259" key="5">
    <source>
        <dbReference type="PROSITE" id="PS50977"/>
    </source>
</evidence>
<dbReference type="GO" id="GO:0003677">
    <property type="term" value="F:DNA binding"/>
    <property type="evidence" value="ECO:0007669"/>
    <property type="project" value="UniProtKB-UniRule"/>
</dbReference>
<organism evidence="6 7">
    <name type="scientific">Actinoallomurus bryophytorum</name>
    <dbReference type="NCBI Taxonomy" id="1490222"/>
    <lineage>
        <taxon>Bacteria</taxon>
        <taxon>Bacillati</taxon>
        <taxon>Actinomycetota</taxon>
        <taxon>Actinomycetes</taxon>
        <taxon>Streptosporangiales</taxon>
        <taxon>Thermomonosporaceae</taxon>
        <taxon>Actinoallomurus</taxon>
    </lineage>
</organism>
<feature type="domain" description="HTH tetR-type" evidence="5">
    <location>
        <begin position="17"/>
        <end position="77"/>
    </location>
</feature>
<sequence>MGVTTPSAPVRQSRGGRGARGRILETATRLFYEQGINATGIGELTEVAHVSKRTLYQHFEGKDELVAAYLRRFEEERLLPREEVLTRTDLAPRDRLLGLFDDLGEAGQGPFRGCPYANAAAEIADPGHPARRLAAEHKRAFRELIRETAREAGVSDPGTLADRLAILFDGALAQSTLLNDRAPLRHARSAADALLTTAGSPPPR</sequence>
<keyword evidence="7" id="KW-1185">Reference proteome</keyword>
<dbReference type="PANTHER" id="PTHR47506">
    <property type="entry name" value="TRANSCRIPTIONAL REGULATORY PROTEIN"/>
    <property type="match status" value="1"/>
</dbReference>
<protein>
    <submittedName>
        <fullName evidence="6">TetR family transcriptional regulator</fullName>
    </submittedName>
</protein>
<gene>
    <name evidence="6" type="ORF">FB559_4573</name>
</gene>
<dbReference type="PRINTS" id="PR00455">
    <property type="entry name" value="HTHTETR"/>
</dbReference>
<dbReference type="SUPFAM" id="SSF48498">
    <property type="entry name" value="Tetracyclin repressor-like, C-terminal domain"/>
    <property type="match status" value="1"/>
</dbReference>
<keyword evidence="2 4" id="KW-0238">DNA-binding</keyword>
<feature type="DNA-binding region" description="H-T-H motif" evidence="4">
    <location>
        <begin position="40"/>
        <end position="59"/>
    </location>
</feature>
<evidence type="ECO:0000313" key="7">
    <source>
        <dbReference type="Proteomes" id="UP000316096"/>
    </source>
</evidence>
<evidence type="ECO:0000256" key="3">
    <source>
        <dbReference type="ARBA" id="ARBA00023163"/>
    </source>
</evidence>
<dbReference type="PROSITE" id="PS50977">
    <property type="entry name" value="HTH_TETR_2"/>
    <property type="match status" value="1"/>
</dbReference>
<evidence type="ECO:0000256" key="1">
    <source>
        <dbReference type="ARBA" id="ARBA00023015"/>
    </source>
</evidence>
<proteinExistence type="predicted"/>
<reference evidence="6 7" key="1">
    <citation type="submission" date="2019-06" db="EMBL/GenBank/DDBJ databases">
        <title>Sequencing the genomes of 1000 actinobacteria strains.</title>
        <authorList>
            <person name="Klenk H.-P."/>
        </authorList>
    </citation>
    <scope>NUCLEOTIDE SEQUENCE [LARGE SCALE GENOMIC DNA]</scope>
    <source>
        <strain evidence="6 7">DSM 102200</strain>
    </source>
</reference>
<dbReference type="Gene3D" id="1.10.357.10">
    <property type="entry name" value="Tetracycline Repressor, domain 2"/>
    <property type="match status" value="1"/>
</dbReference>
<dbReference type="InterPro" id="IPR001647">
    <property type="entry name" value="HTH_TetR"/>
</dbReference>
<evidence type="ECO:0000313" key="6">
    <source>
        <dbReference type="EMBL" id="TQL98923.1"/>
    </source>
</evidence>
<evidence type="ECO:0000256" key="4">
    <source>
        <dbReference type="PROSITE-ProRule" id="PRU00335"/>
    </source>
</evidence>
<dbReference type="Pfam" id="PF16925">
    <property type="entry name" value="TetR_C_13"/>
    <property type="match status" value="1"/>
</dbReference>
<keyword evidence="1" id="KW-0805">Transcription regulation</keyword>
<dbReference type="SUPFAM" id="SSF46689">
    <property type="entry name" value="Homeodomain-like"/>
    <property type="match status" value="1"/>
</dbReference>
<dbReference type="InterPro" id="IPR036271">
    <property type="entry name" value="Tet_transcr_reg_TetR-rel_C_sf"/>
</dbReference>
<dbReference type="PANTHER" id="PTHR47506:SF1">
    <property type="entry name" value="HTH-TYPE TRANSCRIPTIONAL REGULATOR YJDC"/>
    <property type="match status" value="1"/>
</dbReference>
<dbReference type="Pfam" id="PF00440">
    <property type="entry name" value="TetR_N"/>
    <property type="match status" value="1"/>
</dbReference>
<comment type="caution">
    <text evidence="6">The sequence shown here is derived from an EMBL/GenBank/DDBJ whole genome shotgun (WGS) entry which is preliminary data.</text>
</comment>